<keyword evidence="6 13" id="KW-0238">DNA-binding</keyword>
<evidence type="ECO:0000256" key="13">
    <source>
        <dbReference type="PROSITE-ProRule" id="PRU00267"/>
    </source>
</evidence>
<evidence type="ECO:0000313" key="16">
    <source>
        <dbReference type="Proteomes" id="UP000515180"/>
    </source>
</evidence>
<feature type="region of interest" description="Disordered" evidence="14">
    <location>
        <begin position="921"/>
        <end position="958"/>
    </location>
</feature>
<dbReference type="InterPro" id="IPR024940">
    <property type="entry name" value="TCF/LEF"/>
</dbReference>
<keyword evidence="7" id="KW-0010">Activator</keyword>
<dbReference type="GO" id="GO:0072091">
    <property type="term" value="P:regulation of stem cell proliferation"/>
    <property type="evidence" value="ECO:0007669"/>
    <property type="project" value="UniProtKB-ARBA"/>
</dbReference>
<evidence type="ECO:0000256" key="8">
    <source>
        <dbReference type="ARBA" id="ARBA00023163"/>
    </source>
</evidence>
<protein>
    <recommendedName>
        <fullName evidence="12">dTCF</fullName>
    </recommendedName>
</protein>
<dbReference type="PANTHER" id="PTHR10373">
    <property type="entry name" value="TRANSCRIPTION FACTOR 7 FAMILY MEMBER"/>
    <property type="match status" value="1"/>
</dbReference>
<evidence type="ECO:0000256" key="2">
    <source>
        <dbReference type="ARBA" id="ARBA00006569"/>
    </source>
</evidence>
<feature type="compositionally biased region" description="Polar residues" evidence="14">
    <location>
        <begin position="749"/>
        <end position="771"/>
    </location>
</feature>
<evidence type="ECO:0000256" key="3">
    <source>
        <dbReference type="ARBA" id="ARBA00022687"/>
    </source>
</evidence>
<dbReference type="GO" id="GO:1990907">
    <property type="term" value="C:beta-catenin-TCF complex"/>
    <property type="evidence" value="ECO:0007669"/>
    <property type="project" value="TreeGrafter"/>
</dbReference>
<keyword evidence="4" id="KW-0709">Segmentation polarity protein</keyword>
<feature type="compositionally biased region" description="Low complexity" evidence="14">
    <location>
        <begin position="66"/>
        <end position="92"/>
    </location>
</feature>
<keyword evidence="9 13" id="KW-0539">Nucleus</keyword>
<dbReference type="CDD" id="cd21996">
    <property type="entry name" value="HMG-box_TCF7-like"/>
    <property type="match status" value="1"/>
</dbReference>
<dbReference type="Gene3D" id="1.10.30.10">
    <property type="entry name" value="High mobility group box domain"/>
    <property type="match status" value="1"/>
</dbReference>
<feature type="compositionally biased region" description="Acidic residues" evidence="14">
    <location>
        <begin position="533"/>
        <end position="550"/>
    </location>
</feature>
<organism evidence="16 17">
    <name type="scientific">Bombus impatiens</name>
    <name type="common">Bumblebee</name>
    <dbReference type="NCBI Taxonomy" id="132113"/>
    <lineage>
        <taxon>Eukaryota</taxon>
        <taxon>Metazoa</taxon>
        <taxon>Ecdysozoa</taxon>
        <taxon>Arthropoda</taxon>
        <taxon>Hexapoda</taxon>
        <taxon>Insecta</taxon>
        <taxon>Pterygota</taxon>
        <taxon>Neoptera</taxon>
        <taxon>Endopterygota</taxon>
        <taxon>Hymenoptera</taxon>
        <taxon>Apocrita</taxon>
        <taxon>Aculeata</taxon>
        <taxon>Apoidea</taxon>
        <taxon>Anthophila</taxon>
        <taxon>Apidae</taxon>
        <taxon>Bombus</taxon>
        <taxon>Pyrobombus</taxon>
    </lineage>
</organism>
<evidence type="ECO:0000256" key="6">
    <source>
        <dbReference type="ARBA" id="ARBA00023125"/>
    </source>
</evidence>
<dbReference type="SMART" id="SM01366">
    <property type="entry name" value="c-clamp"/>
    <property type="match status" value="1"/>
</dbReference>
<dbReference type="GO" id="GO:0060070">
    <property type="term" value="P:canonical Wnt signaling pathway"/>
    <property type="evidence" value="ECO:0007669"/>
    <property type="project" value="TreeGrafter"/>
</dbReference>
<accession>A0A6P6FF10</accession>
<feature type="region of interest" description="Disordered" evidence="14">
    <location>
        <begin position="522"/>
        <end position="553"/>
    </location>
</feature>
<comment type="function">
    <text evidence="10">Segment polarity protein. Functions together with arm to transduce the Wingless (Wg) signal in embryos and in developing adult tissues. Acts as a transcriptional activator, but in the absence of arm, it binds to gro and acts as a transcriptional repressor of wg-responsive genes.</text>
</comment>
<dbReference type="GO" id="GO:0019900">
    <property type="term" value="F:kinase binding"/>
    <property type="evidence" value="ECO:0007669"/>
    <property type="project" value="UniProtKB-ARBA"/>
</dbReference>
<evidence type="ECO:0000256" key="4">
    <source>
        <dbReference type="ARBA" id="ARBA00022716"/>
    </source>
</evidence>
<dbReference type="GO" id="GO:0000785">
    <property type="term" value="C:chromatin"/>
    <property type="evidence" value="ECO:0007669"/>
    <property type="project" value="TreeGrafter"/>
</dbReference>
<dbReference type="GO" id="GO:0001228">
    <property type="term" value="F:DNA-binding transcription activator activity, RNA polymerase II-specific"/>
    <property type="evidence" value="ECO:0007669"/>
    <property type="project" value="UniProtKB-ARBA"/>
</dbReference>
<dbReference type="Proteomes" id="UP000515180">
    <property type="component" value="Unplaced"/>
</dbReference>
<dbReference type="InterPro" id="IPR036910">
    <property type="entry name" value="HMG_box_dom_sf"/>
</dbReference>
<evidence type="ECO:0000256" key="10">
    <source>
        <dbReference type="ARBA" id="ARBA00053480"/>
    </source>
</evidence>
<feature type="compositionally biased region" description="Gly residues" evidence="14">
    <location>
        <begin position="921"/>
        <end position="931"/>
    </location>
</feature>
<feature type="compositionally biased region" description="Basic and acidic residues" evidence="14">
    <location>
        <begin position="734"/>
        <end position="748"/>
    </location>
</feature>
<dbReference type="GO" id="GO:0035277">
    <property type="term" value="P:spiracle morphogenesis, open tracheal system"/>
    <property type="evidence" value="ECO:0007669"/>
    <property type="project" value="UniProtKB-ARBA"/>
</dbReference>
<dbReference type="GO" id="GO:0007367">
    <property type="term" value="P:segment polarity determination"/>
    <property type="evidence" value="ECO:0007669"/>
    <property type="project" value="UniProtKB-KW"/>
</dbReference>
<sequence length="958" mass="105541">MRQPLESGLEPRENGTLVQRWPTSRQRRRERIATTEDDPNQGDGTVSSSTSLSSPAASSFTDASSRRSISPPSSISSPAHSTSSTSTGAISRENNSSKDNDRGNDRTNEEANTVDSGRYGNESHQDRIRKRKQERQCFIRSRSVREVITEKSAVATPSTLSTCVPTSSTVSSSSPFSSSVSTTSDKVTEQFTQANIRGCPPVTHSSVIESLRNALESYDRSRIYLAHVSFLDWRDLPGRRRATSTAGDSERVWVVGAADHEGHHRTRLLVTGRHWRPRCLRRVNMLSQPVIYAGGGRGSLTVDLFLWWFHREFAVTAMAMHPDGAVLVAETADYLPQEADCVAADGLVRLFVVPKDCLEMRIVIRELRVRLATGVLSRACYGVHRKISNPNKETDTLTTYLKRFTLKEAFADLHRAWLSVRSETFARSWILPRDRDDPSIGCSNNIIGLTLSSRIHASDQEEDRMLLVELQNVAREVGLEVSDDELSKWILDDESSEAWCVRKKELEEDHCRGVKIEAEEKWADYEGGKQQGTDDEEDEEEEEDEDEPTAEETVGLLSRVLTWMEREPLDPGLLLAVRSMRDTAALMASKMGLAGTHPSGLPFFCPNGDHLTQPPPAHMGIPPYGTLDAGKAAAAAGLTRAPMYPFSTGQYPYPMLSPEMTQVAASWHTPSMYPISPASTGFRSPYPTSLPITSSSLPSDLYRFSPTGLMPPHPGLSPHAHALASHALVSSAPKTDHSTLDHNHRSTVEQKNSTSLPADNAKAQDTGQQNNQDKKKPHIKKPLNAFMLYMKEMRAKVVAECTLKESAAINQILGRRWHSLSREEQARYYEAARQERHLHQQRYPGWSARDNYGYGSKKKKRKKERSADPTGGNNMKKCRARYGLDQQSQWCKPCSPVEHGAGMGIHASIIHHGVGSSAGAGVGAGGGGGTVGAASAPPNTNTASNASSPQQEPTYVNL</sequence>
<comment type="similarity">
    <text evidence="2">Belongs to the TCF/LEF family.</text>
</comment>
<dbReference type="GO" id="GO:0007476">
    <property type="term" value="P:imaginal disc-derived wing morphogenesis"/>
    <property type="evidence" value="ECO:0007669"/>
    <property type="project" value="UniProtKB-ARBA"/>
</dbReference>
<evidence type="ECO:0000256" key="1">
    <source>
        <dbReference type="ARBA" id="ARBA00004123"/>
    </source>
</evidence>
<dbReference type="PROSITE" id="PS50118">
    <property type="entry name" value="HMG_BOX_2"/>
    <property type="match status" value="1"/>
</dbReference>
<dbReference type="PANTHER" id="PTHR10373:SF38">
    <property type="entry name" value="PROTEIN PANGOLIN, ISOFORM J"/>
    <property type="match status" value="1"/>
</dbReference>
<dbReference type="GO" id="GO:0045892">
    <property type="term" value="P:negative regulation of DNA-templated transcription"/>
    <property type="evidence" value="ECO:0007669"/>
    <property type="project" value="UniProtKB-ARBA"/>
</dbReference>
<feature type="compositionally biased region" description="Low complexity" evidence="14">
    <location>
        <begin position="47"/>
        <end position="59"/>
    </location>
</feature>
<dbReference type="Pfam" id="PF00505">
    <property type="entry name" value="HMG_box"/>
    <property type="match status" value="1"/>
</dbReference>
<evidence type="ECO:0000256" key="14">
    <source>
        <dbReference type="SAM" id="MobiDB-lite"/>
    </source>
</evidence>
<keyword evidence="3" id="KW-0879">Wnt signaling pathway</keyword>
<dbReference type="GO" id="GO:0001222">
    <property type="term" value="F:transcription corepressor binding"/>
    <property type="evidence" value="ECO:0007669"/>
    <property type="project" value="UniProtKB-ARBA"/>
</dbReference>
<dbReference type="SUPFAM" id="SSF47095">
    <property type="entry name" value="HMG-box"/>
    <property type="match status" value="1"/>
</dbReference>
<feature type="region of interest" description="Disordered" evidence="14">
    <location>
        <begin position="1"/>
        <end position="134"/>
    </location>
</feature>
<reference evidence="17" key="1">
    <citation type="submission" date="2025-08" db="UniProtKB">
        <authorList>
            <consortium name="RefSeq"/>
        </authorList>
    </citation>
    <scope>IDENTIFICATION</scope>
</reference>
<dbReference type="AlphaFoldDB" id="A0A6P6FF10"/>
<dbReference type="FunFam" id="1.10.30.10:FF:000001">
    <property type="entry name" value="transcription factor 7 isoform X2"/>
    <property type="match status" value="1"/>
</dbReference>
<comment type="subcellular location">
    <subcellularLocation>
        <location evidence="1">Nucleus</location>
    </subcellularLocation>
</comment>
<evidence type="ECO:0000256" key="12">
    <source>
        <dbReference type="ARBA" id="ARBA00080285"/>
    </source>
</evidence>
<evidence type="ECO:0000256" key="7">
    <source>
        <dbReference type="ARBA" id="ARBA00023159"/>
    </source>
</evidence>
<evidence type="ECO:0000259" key="15">
    <source>
        <dbReference type="PROSITE" id="PS50118"/>
    </source>
</evidence>
<feature type="domain" description="HMG box" evidence="15">
    <location>
        <begin position="779"/>
        <end position="847"/>
    </location>
</feature>
<keyword evidence="5" id="KW-0805">Transcription regulation</keyword>
<feature type="region of interest" description="Disordered" evidence="14">
    <location>
        <begin position="730"/>
        <end position="779"/>
    </location>
</feature>
<gene>
    <name evidence="17" type="primary">LOC100745788</name>
</gene>
<feature type="compositionally biased region" description="Polar residues" evidence="14">
    <location>
        <begin position="937"/>
        <end position="958"/>
    </location>
</feature>
<dbReference type="GO" id="GO:0007435">
    <property type="term" value="P:salivary gland morphogenesis"/>
    <property type="evidence" value="ECO:0007669"/>
    <property type="project" value="UniProtKB-ARBA"/>
</dbReference>
<evidence type="ECO:0000256" key="11">
    <source>
        <dbReference type="ARBA" id="ARBA00061799"/>
    </source>
</evidence>
<evidence type="ECO:0000256" key="5">
    <source>
        <dbReference type="ARBA" id="ARBA00023015"/>
    </source>
</evidence>
<feature type="region of interest" description="Disordered" evidence="14">
    <location>
        <begin position="840"/>
        <end position="877"/>
    </location>
</feature>
<dbReference type="GO" id="GO:0007500">
    <property type="term" value="P:mesodermal cell fate determination"/>
    <property type="evidence" value="ECO:0007669"/>
    <property type="project" value="UniProtKB-ARBA"/>
</dbReference>
<evidence type="ECO:0000313" key="17">
    <source>
        <dbReference type="RefSeq" id="XP_024224888.1"/>
    </source>
</evidence>
<keyword evidence="8" id="KW-0804">Transcription</keyword>
<dbReference type="SMART" id="SM00398">
    <property type="entry name" value="HMG"/>
    <property type="match status" value="1"/>
</dbReference>
<keyword evidence="4" id="KW-0217">Developmental protein</keyword>
<evidence type="ECO:0000256" key="9">
    <source>
        <dbReference type="ARBA" id="ARBA00023242"/>
    </source>
</evidence>
<dbReference type="GeneID" id="100745788"/>
<comment type="subunit">
    <text evidence="11">Binds to the beta-catenin homolog arm or to gro.</text>
</comment>
<dbReference type="GO" id="GO:0000978">
    <property type="term" value="F:RNA polymerase II cis-regulatory region sequence-specific DNA binding"/>
    <property type="evidence" value="ECO:0007669"/>
    <property type="project" value="TreeGrafter"/>
</dbReference>
<dbReference type="GO" id="GO:0010628">
    <property type="term" value="P:positive regulation of gene expression"/>
    <property type="evidence" value="ECO:0007669"/>
    <property type="project" value="UniProtKB-ARBA"/>
</dbReference>
<proteinExistence type="inferred from homology"/>
<dbReference type="RefSeq" id="XP_024224888.1">
    <property type="nucleotide sequence ID" value="XM_024369120.2"/>
</dbReference>
<dbReference type="InterPro" id="IPR009071">
    <property type="entry name" value="HMG_box_dom"/>
</dbReference>
<feature type="DNA-binding region" description="HMG box" evidence="13">
    <location>
        <begin position="779"/>
        <end position="847"/>
    </location>
</feature>
<name>A0A6P6FF10_BOMIM</name>
<feature type="compositionally biased region" description="Basic and acidic residues" evidence="14">
    <location>
        <begin position="95"/>
        <end position="109"/>
    </location>
</feature>
<keyword evidence="16" id="KW-1185">Reference proteome</keyword>